<dbReference type="SMART" id="SM00177">
    <property type="entry name" value="ARF"/>
    <property type="match status" value="1"/>
</dbReference>
<keyword evidence="5" id="KW-1133">Transmembrane helix</keyword>
<dbReference type="Ensembl" id="ENSLLET00000021800.1">
    <property type="protein sequence ID" value="ENSLLEP00000020988.1"/>
    <property type="gene ID" value="ENSLLEG00000013293.1"/>
</dbReference>
<accession>A0A8C5N3A1</accession>
<dbReference type="Proteomes" id="UP000694569">
    <property type="component" value="Unplaced"/>
</dbReference>
<dbReference type="SMART" id="SM00178">
    <property type="entry name" value="SAR"/>
    <property type="match status" value="1"/>
</dbReference>
<evidence type="ECO:0000256" key="3">
    <source>
        <dbReference type="PIRSR" id="PIRSR606689-1"/>
    </source>
</evidence>
<evidence type="ECO:0000256" key="5">
    <source>
        <dbReference type="SAM" id="Phobius"/>
    </source>
</evidence>
<reference evidence="6" key="2">
    <citation type="submission" date="2025-09" db="UniProtKB">
        <authorList>
            <consortium name="Ensembl"/>
        </authorList>
    </citation>
    <scope>IDENTIFICATION</scope>
</reference>
<dbReference type="InterPro" id="IPR027417">
    <property type="entry name" value="P-loop_NTPase"/>
</dbReference>
<dbReference type="InterPro" id="IPR053254">
    <property type="entry name" value="Arf-like_GTPase"/>
</dbReference>
<dbReference type="PRINTS" id="PR00328">
    <property type="entry name" value="SAR1GTPBP"/>
</dbReference>
<dbReference type="Gene3D" id="3.40.50.300">
    <property type="entry name" value="P-loop containing nucleotide triphosphate hydrolases"/>
    <property type="match status" value="1"/>
</dbReference>
<dbReference type="GO" id="GO:0046872">
    <property type="term" value="F:metal ion binding"/>
    <property type="evidence" value="ECO:0007669"/>
    <property type="project" value="UniProtKB-KW"/>
</dbReference>
<keyword evidence="4" id="KW-0479">Metal-binding</keyword>
<feature type="binding site" evidence="3">
    <location>
        <position position="109"/>
    </location>
    <ligand>
        <name>GTP</name>
        <dbReference type="ChEBI" id="CHEBI:37565"/>
    </ligand>
</feature>
<sequence>MAALQNLSMAVGAAVSALGTLMFMAWSRYFPRQRRRRRRHQLEYMIRQPEENYLDRQILVLGLDEAGKSSVIHTMSTNTIKSSSAPTHGFNSATIRSPGLRIELLEVGGSFNLRTYWLQYLKNAHIIVFVVDSTDERRLPLARHELHRLLEAAPQLPIMVLANKQDRDTALSISDIHTGLSLHNTASQRAVTVLGTSARSDGGEHSTPLQTVLSLLQEKLHSVKRLTQSAIMHNHTDLLQTSLETMR</sequence>
<dbReference type="SUPFAM" id="SSF52540">
    <property type="entry name" value="P-loop containing nucleoside triphosphate hydrolases"/>
    <property type="match status" value="1"/>
</dbReference>
<dbReference type="Pfam" id="PF00025">
    <property type="entry name" value="Arf"/>
    <property type="match status" value="1"/>
</dbReference>
<dbReference type="InterPro" id="IPR006689">
    <property type="entry name" value="Small_GTPase_ARF/SAR"/>
</dbReference>
<dbReference type="GeneTree" id="ENSGT00940000160017"/>
<keyword evidence="1 3" id="KW-0547">Nucleotide-binding</keyword>
<dbReference type="PROSITE" id="PS51417">
    <property type="entry name" value="ARF"/>
    <property type="match status" value="1"/>
</dbReference>
<protein>
    <submittedName>
        <fullName evidence="6">ARF like GTPase 10</fullName>
    </submittedName>
</protein>
<dbReference type="PANTHER" id="PTHR46724">
    <property type="entry name" value="ADP-RIBOSYLATION FACTOR-LIKE PROTEIN 9-RELATED"/>
    <property type="match status" value="1"/>
</dbReference>
<keyword evidence="5" id="KW-0472">Membrane</keyword>
<feature type="binding site" evidence="4">
    <location>
        <position position="69"/>
    </location>
    <ligand>
        <name>Mg(2+)</name>
        <dbReference type="ChEBI" id="CHEBI:18420"/>
    </ligand>
</feature>
<evidence type="ECO:0000256" key="1">
    <source>
        <dbReference type="ARBA" id="ARBA00022741"/>
    </source>
</evidence>
<dbReference type="AlphaFoldDB" id="A0A8C5N3A1"/>
<feature type="binding site" evidence="3">
    <location>
        <begin position="62"/>
        <end position="69"/>
    </location>
    <ligand>
        <name>GTP</name>
        <dbReference type="ChEBI" id="CHEBI:37565"/>
    </ligand>
</feature>
<evidence type="ECO:0000313" key="6">
    <source>
        <dbReference type="Ensembl" id="ENSLLEP00000020988.1"/>
    </source>
</evidence>
<dbReference type="OrthoDB" id="413813at2759"/>
<keyword evidence="4" id="KW-0460">Magnesium</keyword>
<keyword evidence="5" id="KW-0812">Transmembrane</keyword>
<proteinExistence type="predicted"/>
<gene>
    <name evidence="6" type="primary">ARL10</name>
</gene>
<keyword evidence="2 3" id="KW-0342">GTP-binding</keyword>
<reference evidence="6" key="1">
    <citation type="submission" date="2025-08" db="UniProtKB">
        <authorList>
            <consortium name="Ensembl"/>
        </authorList>
    </citation>
    <scope>IDENTIFICATION</scope>
</reference>
<dbReference type="PANTHER" id="PTHR46724:SF1">
    <property type="entry name" value="ADP RIBOSYLATION FACTOR LIKE GTPASE 10"/>
    <property type="match status" value="1"/>
</dbReference>
<dbReference type="GO" id="GO:0003924">
    <property type="term" value="F:GTPase activity"/>
    <property type="evidence" value="ECO:0007669"/>
    <property type="project" value="InterPro"/>
</dbReference>
<evidence type="ECO:0000313" key="7">
    <source>
        <dbReference type="Proteomes" id="UP000694569"/>
    </source>
</evidence>
<feature type="binding site" evidence="3">
    <location>
        <begin position="163"/>
        <end position="166"/>
    </location>
    <ligand>
        <name>GTP</name>
        <dbReference type="ChEBI" id="CHEBI:37565"/>
    </ligand>
</feature>
<feature type="binding site" evidence="4">
    <location>
        <position position="87"/>
    </location>
    <ligand>
        <name>Mg(2+)</name>
        <dbReference type="ChEBI" id="CHEBI:18420"/>
    </ligand>
</feature>
<name>A0A8C5N3A1_9ANUR</name>
<dbReference type="GO" id="GO:0005525">
    <property type="term" value="F:GTP binding"/>
    <property type="evidence" value="ECO:0007669"/>
    <property type="project" value="UniProtKB-KW"/>
</dbReference>
<evidence type="ECO:0000256" key="4">
    <source>
        <dbReference type="PIRSR" id="PIRSR606689-2"/>
    </source>
</evidence>
<keyword evidence="7" id="KW-1185">Reference proteome</keyword>
<organism evidence="6 7">
    <name type="scientific">Leptobrachium leishanense</name>
    <name type="common">Leishan spiny toad</name>
    <dbReference type="NCBI Taxonomy" id="445787"/>
    <lineage>
        <taxon>Eukaryota</taxon>
        <taxon>Metazoa</taxon>
        <taxon>Chordata</taxon>
        <taxon>Craniata</taxon>
        <taxon>Vertebrata</taxon>
        <taxon>Euteleostomi</taxon>
        <taxon>Amphibia</taxon>
        <taxon>Batrachia</taxon>
        <taxon>Anura</taxon>
        <taxon>Pelobatoidea</taxon>
        <taxon>Megophryidae</taxon>
        <taxon>Leptobrachium</taxon>
    </lineage>
</organism>
<feature type="transmembrane region" description="Helical" evidence="5">
    <location>
        <begin position="6"/>
        <end position="30"/>
    </location>
</feature>
<evidence type="ECO:0000256" key="2">
    <source>
        <dbReference type="ARBA" id="ARBA00023134"/>
    </source>
</evidence>